<reference evidence="2" key="1">
    <citation type="submission" date="2019-06" db="EMBL/GenBank/DDBJ databases">
        <authorList>
            <person name="Zheng W."/>
        </authorList>
    </citation>
    <scope>NUCLEOTIDE SEQUENCE</scope>
    <source>
        <strain evidence="2">QDHG01</strain>
    </source>
</reference>
<evidence type="ECO:0000313" key="2">
    <source>
        <dbReference type="EMBL" id="TNV82161.1"/>
    </source>
</evidence>
<dbReference type="AlphaFoldDB" id="A0A8J8T5D5"/>
<keyword evidence="3" id="KW-1185">Reference proteome</keyword>
<feature type="region of interest" description="Disordered" evidence="1">
    <location>
        <begin position="1"/>
        <end position="21"/>
    </location>
</feature>
<dbReference type="Proteomes" id="UP000785679">
    <property type="component" value="Unassembled WGS sequence"/>
</dbReference>
<accession>A0A8J8T5D5</accession>
<evidence type="ECO:0000313" key="3">
    <source>
        <dbReference type="Proteomes" id="UP000785679"/>
    </source>
</evidence>
<comment type="caution">
    <text evidence="2">The sequence shown here is derived from an EMBL/GenBank/DDBJ whole genome shotgun (WGS) entry which is preliminary data.</text>
</comment>
<name>A0A8J8T5D5_HALGN</name>
<protein>
    <submittedName>
        <fullName evidence="2">Uncharacterized protein</fullName>
    </submittedName>
</protein>
<gene>
    <name evidence="2" type="ORF">FGO68_gene15683</name>
</gene>
<proteinExistence type="predicted"/>
<dbReference type="EMBL" id="RRYP01005297">
    <property type="protein sequence ID" value="TNV82161.1"/>
    <property type="molecule type" value="Genomic_DNA"/>
</dbReference>
<evidence type="ECO:0000256" key="1">
    <source>
        <dbReference type="SAM" id="MobiDB-lite"/>
    </source>
</evidence>
<sequence>MMFSTKTLQAPPHDDTVNLDELLDENPEDDDAETLSQELAKTGQKAMNITAAVCAGDEDDEELEVQTEKIDIFNGEQKTPGEGEQEEPVDQELLAELKAQEQKDNDGTAEKILGHISEAMIIQSAQSNSISNPFAPKTHGLHQKQQESNTLANLKKMQEIVSQYHGFYTGYAKRTVRSKRQQGNQDQNLPRYLLKLSFESLIINSASQQVDVQYLLTLRKLLKIPYFVENIRLLSQFLSQANESCSTLDTVTHKRILVRQLLTDLFRDVNMSAKMGFAKLQKQQAKDQSKPLILVGGSQSLTHLTISDLSPRELETGDMLELLERLLDFEEHQQNHGSQGTSQSSAIIQFEAFLLNRPVENTNRASKQDGISEQRQSFDASNPTGDDMYNMMYSKMFGGGGDEFPEDDIPEEGYSLSRERDSSKQNQDGQVADSAEVEEEFKKYMDSEEDKDSEQSDDGVGGYKTRYKRKRENEDKKSRQIQRKRVIIQEHAKEKEFKKLDLRFLKFFLESKGFVLILSKHMRLPVQTIMGLTDKVYEKLKQFCIILDQPLITDKNFEMYRTNSGLTYLGQAYVKALVSSDIDQDHDFLKFKLLSGLLSQVPIILATHFRDELPQNCVYDETWLHPRFFEHQLFGGFFDFKEVLPGSQIINYVLNFTDNWRDPFGDALVNKFPKLVKCQKLVTQLMEQISSKLQVNINV</sequence>
<feature type="region of interest" description="Disordered" evidence="1">
    <location>
        <begin position="399"/>
        <end position="481"/>
    </location>
</feature>
<feature type="compositionally biased region" description="Polar residues" evidence="1">
    <location>
        <begin position="373"/>
        <end position="384"/>
    </location>
</feature>
<feature type="region of interest" description="Disordered" evidence="1">
    <location>
        <begin position="363"/>
        <end position="386"/>
    </location>
</feature>
<organism evidence="2 3">
    <name type="scientific">Halteria grandinella</name>
    <dbReference type="NCBI Taxonomy" id="5974"/>
    <lineage>
        <taxon>Eukaryota</taxon>
        <taxon>Sar</taxon>
        <taxon>Alveolata</taxon>
        <taxon>Ciliophora</taxon>
        <taxon>Intramacronucleata</taxon>
        <taxon>Spirotrichea</taxon>
        <taxon>Stichotrichia</taxon>
        <taxon>Sporadotrichida</taxon>
        <taxon>Halteriidae</taxon>
        <taxon>Halteria</taxon>
    </lineage>
</organism>
<feature type="compositionally biased region" description="Acidic residues" evidence="1">
    <location>
        <begin position="447"/>
        <end position="457"/>
    </location>
</feature>